<dbReference type="Pfam" id="PF03881">
    <property type="entry name" value="Fructosamin_kin"/>
    <property type="match status" value="1"/>
</dbReference>
<sequence length="268" mass="29010">MAEMFEKRDRDPRSDLRCEAAALAWLGEATANGGLPVARPLEATRDRLVEQRVSSAPATAARAEAAGRALARTHAAAAPYWGAPPANWSGAEGYWISGQLTPIVPEQPAPEPWGACYARVHIMPQVRELVDARVWGTREAALFAKLCDRLTAGDFDAPQPGLLQPAQPARIHGDLWAGNLLFSDVPQGAVLIDPMARGGHAEEDLAMLQLFGAPHLDRIIAAYDEVSPLGPGWRDRVPLMQLQPLLLHCRLFGSGHFGQTLAVARRFA</sequence>
<accession>A0ABT6ZHN8</accession>
<evidence type="ECO:0000256" key="1">
    <source>
        <dbReference type="PIRNR" id="PIRNR006221"/>
    </source>
</evidence>
<reference evidence="2" key="1">
    <citation type="submission" date="2023-05" db="EMBL/GenBank/DDBJ databases">
        <title>[olsenella] sp. nov., isolated from a pig farm feces dump.</title>
        <authorList>
            <person name="Chang Y.-H."/>
        </authorList>
    </citation>
    <scope>NUCLEOTIDE SEQUENCE</scope>
    <source>
        <strain evidence="2">YH-ols2217</strain>
    </source>
</reference>
<dbReference type="Gene3D" id="1.20.1270.240">
    <property type="match status" value="1"/>
</dbReference>
<evidence type="ECO:0000313" key="3">
    <source>
        <dbReference type="Proteomes" id="UP001431693"/>
    </source>
</evidence>
<evidence type="ECO:0000313" key="2">
    <source>
        <dbReference type="EMBL" id="MDJ1128573.1"/>
    </source>
</evidence>
<comment type="caution">
    <text evidence="2">The sequence shown here is derived from an EMBL/GenBank/DDBJ whole genome shotgun (WGS) entry which is preliminary data.</text>
</comment>
<keyword evidence="1" id="KW-0808">Transferase</keyword>
<dbReference type="Proteomes" id="UP001431693">
    <property type="component" value="Unassembled WGS sequence"/>
</dbReference>
<dbReference type="EMBL" id="JASJEX010000001">
    <property type="protein sequence ID" value="MDJ1128573.1"/>
    <property type="molecule type" value="Genomic_DNA"/>
</dbReference>
<dbReference type="PANTHER" id="PTHR12149">
    <property type="entry name" value="FRUCTOSAMINE 3 KINASE-RELATED PROTEIN"/>
    <property type="match status" value="1"/>
</dbReference>
<comment type="similarity">
    <text evidence="1">Belongs to the fructosamine kinase family.</text>
</comment>
<organism evidence="2 3">
    <name type="scientific">Kribbibacterium absianum</name>
    <dbReference type="NCBI Taxonomy" id="3044210"/>
    <lineage>
        <taxon>Bacteria</taxon>
        <taxon>Bacillati</taxon>
        <taxon>Actinomycetota</taxon>
        <taxon>Coriobacteriia</taxon>
        <taxon>Coriobacteriales</taxon>
        <taxon>Kribbibacteriaceae</taxon>
        <taxon>Kribbibacterium</taxon>
    </lineage>
</organism>
<dbReference type="GO" id="GO:0016301">
    <property type="term" value="F:kinase activity"/>
    <property type="evidence" value="ECO:0007669"/>
    <property type="project" value="UniProtKB-KW"/>
</dbReference>
<dbReference type="InterPro" id="IPR011009">
    <property type="entry name" value="Kinase-like_dom_sf"/>
</dbReference>
<keyword evidence="1 2" id="KW-0418">Kinase</keyword>
<dbReference type="InterPro" id="IPR016477">
    <property type="entry name" value="Fructo-/Ketosamine-3-kinase"/>
</dbReference>
<dbReference type="RefSeq" id="WP_283712217.1">
    <property type="nucleotide sequence ID" value="NZ_JASJEW010000001.1"/>
</dbReference>
<dbReference type="SUPFAM" id="SSF56112">
    <property type="entry name" value="Protein kinase-like (PK-like)"/>
    <property type="match status" value="1"/>
</dbReference>
<dbReference type="Gene3D" id="1.10.510.10">
    <property type="entry name" value="Transferase(Phosphotransferase) domain 1"/>
    <property type="match status" value="1"/>
</dbReference>
<protein>
    <submittedName>
        <fullName evidence="2">Fructosamine kinase family protein</fullName>
    </submittedName>
</protein>
<dbReference type="PIRSF" id="PIRSF006221">
    <property type="entry name" value="Ketosamine-3-kinase"/>
    <property type="match status" value="1"/>
</dbReference>
<dbReference type="PANTHER" id="PTHR12149:SF8">
    <property type="entry name" value="PROTEIN-RIBULOSAMINE 3-KINASE"/>
    <property type="match status" value="1"/>
</dbReference>
<proteinExistence type="inferred from homology"/>
<gene>
    <name evidence="2" type="ORF">QJ043_00530</name>
</gene>
<keyword evidence="3" id="KW-1185">Reference proteome</keyword>
<name>A0ABT6ZHN8_9ACTN</name>